<dbReference type="SFLD" id="SFLDG01206">
    <property type="entry name" value="Xi.1"/>
    <property type="match status" value="1"/>
</dbReference>
<dbReference type="SFLD" id="SFLDG01148">
    <property type="entry name" value="Xi_(cytGST)"/>
    <property type="match status" value="1"/>
</dbReference>
<dbReference type="OrthoDB" id="2309723at2759"/>
<dbReference type="GO" id="GO:0004364">
    <property type="term" value="F:glutathione transferase activity"/>
    <property type="evidence" value="ECO:0007669"/>
    <property type="project" value="InterPro"/>
</dbReference>
<dbReference type="EMBL" id="SDOX01000019">
    <property type="protein sequence ID" value="TFJ84233.1"/>
    <property type="molecule type" value="Genomic_DNA"/>
</dbReference>
<feature type="region of interest" description="Disordered" evidence="1">
    <location>
        <begin position="182"/>
        <end position="209"/>
    </location>
</feature>
<dbReference type="Gene3D" id="1.20.1050.10">
    <property type="match status" value="1"/>
</dbReference>
<dbReference type="SUPFAM" id="SSF47616">
    <property type="entry name" value="GST C-terminal domain-like"/>
    <property type="match status" value="1"/>
</dbReference>
<dbReference type="GO" id="GO:0005737">
    <property type="term" value="C:cytoplasm"/>
    <property type="evidence" value="ECO:0007669"/>
    <property type="project" value="TreeGrafter"/>
</dbReference>
<comment type="caution">
    <text evidence="3">The sequence shown here is derived from an EMBL/GenBank/DDBJ whole genome shotgun (WGS) entry which is preliminary data.</text>
</comment>
<gene>
    <name evidence="3" type="ORF">NSK_004224</name>
</gene>
<evidence type="ECO:0000259" key="2">
    <source>
        <dbReference type="PROSITE" id="PS50405"/>
    </source>
</evidence>
<dbReference type="Pfam" id="PF13409">
    <property type="entry name" value="GST_N_2"/>
    <property type="match status" value="1"/>
</dbReference>
<feature type="region of interest" description="Disordered" evidence="1">
    <location>
        <begin position="572"/>
        <end position="592"/>
    </location>
</feature>
<dbReference type="InterPro" id="IPR036282">
    <property type="entry name" value="Glutathione-S-Trfase_C_sf"/>
</dbReference>
<dbReference type="InterPro" id="IPR047047">
    <property type="entry name" value="GST_Omega-like_C"/>
</dbReference>
<dbReference type="SFLD" id="SFLDS00019">
    <property type="entry name" value="Glutathione_Transferase_(cytos"/>
    <property type="match status" value="1"/>
</dbReference>
<evidence type="ECO:0000313" key="4">
    <source>
        <dbReference type="Proteomes" id="UP000355283"/>
    </source>
</evidence>
<dbReference type="PANTHER" id="PTHR32419">
    <property type="entry name" value="GLUTATHIONYL-HYDROQUINONE REDUCTASE"/>
    <property type="match status" value="1"/>
</dbReference>
<dbReference type="CDD" id="cd03190">
    <property type="entry name" value="GST_C_Omega_like"/>
    <property type="match status" value="1"/>
</dbReference>
<dbReference type="AlphaFoldDB" id="A0A4D9D2J1"/>
<dbReference type="Pfam" id="PF13410">
    <property type="entry name" value="GST_C_2"/>
    <property type="match status" value="1"/>
</dbReference>
<sequence length="592" mass="66197">MRPPRWPEGVNHCVGQVGSRPAIRYDIPTLSWGYGELKTLSPRAGQLTEWIDVFKVELRCSAEGGEREEGRVRQEEECQKVARGEARKEGPSSVCLALETKRSEVWQVRRMLSREHSLLSSARQLSSIDYLCPSSPHLLATFISPSLFPSRTEMRSFPRLLPSSLLLLLLLPFPRPTTSFTLPSSPFPRRRPLSLSPAPPPSPPPPPSSYKGLRLLEWTNALISQKALVKTARTSWNMLWKILMTELAPQGKDGEYVRPTYSFTDSLGSPAFPLEEGRYHLYVGNACPWCHRLTLAHALRGLSQSQLSYSYAIDDPERASRGGWAFDTMGKGGGGEAGAPFADPVFGCRDLREVYDLCAPGYTGRCTAPVLVDVKRRRIVNNESSDLLRFLNLFPPPPGQTHPDVDLFPPSLRPRILEINAWVYPLINNGVYRCGFATSQAAYDRSVRDVFRGLERVEAILTDQRFLAGDVLTEADVRLFPTVIRFDAVYASLFKCAGKRIADYPNLTQWMREVYQIPGVRTTVDIPALIRSYFVQLFPLNPSGICPQGPTEEDLKLLERHDREERFVKAGGGGSIFATKGEEDREGGTEGT</sequence>
<feature type="domain" description="GST C-terminal" evidence="2">
    <location>
        <begin position="409"/>
        <end position="534"/>
    </location>
</feature>
<dbReference type="InterPro" id="IPR010987">
    <property type="entry name" value="Glutathione-S-Trfase_C-like"/>
</dbReference>
<reference evidence="3 4" key="1">
    <citation type="submission" date="2019-01" db="EMBL/GenBank/DDBJ databases">
        <title>Nuclear Genome Assembly of the Microalgal Biofuel strain Nannochloropsis salina CCMP1776.</title>
        <authorList>
            <person name="Hovde B."/>
        </authorList>
    </citation>
    <scope>NUCLEOTIDE SEQUENCE [LARGE SCALE GENOMIC DNA]</scope>
    <source>
        <strain evidence="3 4">CCMP1776</strain>
    </source>
</reference>
<dbReference type="PROSITE" id="PS50405">
    <property type="entry name" value="GST_CTER"/>
    <property type="match status" value="1"/>
</dbReference>
<dbReference type="InterPro" id="IPR040079">
    <property type="entry name" value="Glutathione_S-Trfase"/>
</dbReference>
<dbReference type="Gene3D" id="3.40.30.10">
    <property type="entry name" value="Glutaredoxin"/>
    <property type="match status" value="1"/>
</dbReference>
<protein>
    <recommendedName>
        <fullName evidence="2">GST C-terminal domain-containing protein</fullName>
    </recommendedName>
</protein>
<feature type="compositionally biased region" description="Pro residues" evidence="1">
    <location>
        <begin position="197"/>
        <end position="208"/>
    </location>
</feature>
<dbReference type="SUPFAM" id="SSF52833">
    <property type="entry name" value="Thioredoxin-like"/>
    <property type="match status" value="1"/>
</dbReference>
<organism evidence="3 4">
    <name type="scientific">Nannochloropsis salina CCMP1776</name>
    <dbReference type="NCBI Taxonomy" id="1027361"/>
    <lineage>
        <taxon>Eukaryota</taxon>
        <taxon>Sar</taxon>
        <taxon>Stramenopiles</taxon>
        <taxon>Ochrophyta</taxon>
        <taxon>Eustigmatophyceae</taxon>
        <taxon>Eustigmatales</taxon>
        <taxon>Monodopsidaceae</taxon>
        <taxon>Microchloropsis</taxon>
        <taxon>Microchloropsis salina</taxon>
    </lineage>
</organism>
<feature type="compositionally biased region" description="Basic and acidic residues" evidence="1">
    <location>
        <begin position="580"/>
        <end position="592"/>
    </location>
</feature>
<keyword evidence="4" id="KW-1185">Reference proteome</keyword>
<accession>A0A4D9D2J1</accession>
<evidence type="ECO:0000256" key="1">
    <source>
        <dbReference type="SAM" id="MobiDB-lite"/>
    </source>
</evidence>
<dbReference type="Proteomes" id="UP000355283">
    <property type="component" value="Unassembled WGS sequence"/>
</dbReference>
<dbReference type="PANTHER" id="PTHR32419:SF6">
    <property type="entry name" value="GLUTATHIONE S-TRANSFERASE OMEGA-LIKE 1-RELATED"/>
    <property type="match status" value="1"/>
</dbReference>
<evidence type="ECO:0000313" key="3">
    <source>
        <dbReference type="EMBL" id="TFJ84233.1"/>
    </source>
</evidence>
<dbReference type="InterPro" id="IPR004045">
    <property type="entry name" value="Glutathione_S-Trfase_N"/>
</dbReference>
<proteinExistence type="predicted"/>
<name>A0A4D9D2J1_9STRA</name>
<dbReference type="InterPro" id="IPR036249">
    <property type="entry name" value="Thioredoxin-like_sf"/>
</dbReference>
<dbReference type="InterPro" id="IPR016639">
    <property type="entry name" value="GST_Omega/GSH"/>
</dbReference>